<accession>A0A9E7C2Z2</accession>
<evidence type="ECO:0000256" key="6">
    <source>
        <dbReference type="RuleBase" id="RU003707"/>
    </source>
</evidence>
<gene>
    <name evidence="7" type="primary">paaF_4</name>
    <name evidence="7" type="ORF">DSM104329_04643</name>
</gene>
<dbReference type="Proteomes" id="UP001162834">
    <property type="component" value="Chromosome"/>
</dbReference>
<sequence>MTPVDATSMVGLDRDERGVATVTIQRPEKRNAITLEMRQVIMRTLESLALDASVRVIVITGSGDLAFSAGGDIPQFAEYPPHQLTNLAQTMGAPERCPQPVIAAIDGLCFGGGLELALACDYRLATVRSSFGFPEITLGALPGSGGTQRAVRMLGMSRAKRLVLTGERIDAATAEDWGLVSQVVEAEVFDDALETLVQRFLTLSPVALNFAKAVLTKALDGSFPTGIEMEGKSMAILCGMEDFQEGVMAWKERRPAVFQGR</sequence>
<dbReference type="Pfam" id="PF00378">
    <property type="entry name" value="ECH_1"/>
    <property type="match status" value="1"/>
</dbReference>
<dbReference type="SUPFAM" id="SSF52096">
    <property type="entry name" value="ClpP/crotonase"/>
    <property type="match status" value="1"/>
</dbReference>
<name>A0A9E7C2Z2_9ACTN</name>
<reference evidence="7" key="1">
    <citation type="journal article" date="2022" name="Int. J. Syst. Evol. Microbiol.">
        <title>Pseudomonas aegrilactucae sp. nov. and Pseudomonas morbosilactucae sp. nov., pathogens causing bacterial rot of lettuce in Japan.</title>
        <authorList>
            <person name="Sawada H."/>
            <person name="Fujikawa T."/>
            <person name="Satou M."/>
        </authorList>
    </citation>
    <scope>NUCLEOTIDE SEQUENCE</scope>
    <source>
        <strain evidence="7">0166_1</strain>
    </source>
</reference>
<evidence type="ECO:0000256" key="1">
    <source>
        <dbReference type="ARBA" id="ARBA00005254"/>
    </source>
</evidence>
<dbReference type="CDD" id="cd06558">
    <property type="entry name" value="crotonase-like"/>
    <property type="match status" value="1"/>
</dbReference>
<dbReference type="EMBL" id="CP087164">
    <property type="protein sequence ID" value="UGS38219.1"/>
    <property type="molecule type" value="Genomic_DNA"/>
</dbReference>
<dbReference type="FunFam" id="3.90.226.10:FF:000009">
    <property type="entry name" value="Carnitinyl-CoA dehydratase"/>
    <property type="match status" value="1"/>
</dbReference>
<proteinExistence type="inferred from homology"/>
<evidence type="ECO:0000256" key="2">
    <source>
        <dbReference type="ARBA" id="ARBA00012076"/>
    </source>
</evidence>
<evidence type="ECO:0000313" key="7">
    <source>
        <dbReference type="EMBL" id="UGS38219.1"/>
    </source>
</evidence>
<dbReference type="EC" id="4.2.1.17" evidence="2"/>
<organism evidence="7 8">
    <name type="scientific">Capillimicrobium parvum</name>
    <dbReference type="NCBI Taxonomy" id="2884022"/>
    <lineage>
        <taxon>Bacteria</taxon>
        <taxon>Bacillati</taxon>
        <taxon>Actinomycetota</taxon>
        <taxon>Thermoleophilia</taxon>
        <taxon>Solirubrobacterales</taxon>
        <taxon>Capillimicrobiaceae</taxon>
        <taxon>Capillimicrobium</taxon>
    </lineage>
</organism>
<dbReference type="PANTHER" id="PTHR11941:SF54">
    <property type="entry name" value="ENOYL-COA HYDRATASE, MITOCHONDRIAL"/>
    <property type="match status" value="1"/>
</dbReference>
<dbReference type="KEGG" id="sbae:DSM104329_04643"/>
<dbReference type="GO" id="GO:0004300">
    <property type="term" value="F:enoyl-CoA hydratase activity"/>
    <property type="evidence" value="ECO:0007669"/>
    <property type="project" value="UniProtKB-EC"/>
</dbReference>
<comment type="similarity">
    <text evidence="1 6">Belongs to the enoyl-CoA hydratase/isomerase family.</text>
</comment>
<dbReference type="GO" id="GO:0006635">
    <property type="term" value="P:fatty acid beta-oxidation"/>
    <property type="evidence" value="ECO:0007669"/>
    <property type="project" value="TreeGrafter"/>
</dbReference>
<dbReference type="Gene3D" id="3.90.226.10">
    <property type="entry name" value="2-enoyl-CoA Hydratase, Chain A, domain 1"/>
    <property type="match status" value="1"/>
</dbReference>
<keyword evidence="8" id="KW-1185">Reference proteome</keyword>
<dbReference type="AlphaFoldDB" id="A0A9E7C2Z2"/>
<evidence type="ECO:0000256" key="5">
    <source>
        <dbReference type="ARBA" id="ARBA00023717"/>
    </source>
</evidence>
<dbReference type="InterPro" id="IPR014748">
    <property type="entry name" value="Enoyl-CoA_hydra_C"/>
</dbReference>
<dbReference type="InterPro" id="IPR018376">
    <property type="entry name" value="Enoyl-CoA_hyd/isom_CS"/>
</dbReference>
<evidence type="ECO:0000313" key="8">
    <source>
        <dbReference type="Proteomes" id="UP001162834"/>
    </source>
</evidence>
<dbReference type="PANTHER" id="PTHR11941">
    <property type="entry name" value="ENOYL-COA HYDRATASE-RELATED"/>
    <property type="match status" value="1"/>
</dbReference>
<dbReference type="InterPro" id="IPR001753">
    <property type="entry name" value="Enoyl-CoA_hydra/iso"/>
</dbReference>
<dbReference type="PROSITE" id="PS00166">
    <property type="entry name" value="ENOYL_COA_HYDRATASE"/>
    <property type="match status" value="1"/>
</dbReference>
<dbReference type="InterPro" id="IPR029045">
    <property type="entry name" value="ClpP/crotonase-like_dom_sf"/>
</dbReference>
<protein>
    <recommendedName>
        <fullName evidence="2">enoyl-CoA hydratase</fullName>
        <ecNumber evidence="2">4.2.1.17</ecNumber>
    </recommendedName>
</protein>
<comment type="catalytic activity">
    <reaction evidence="5">
        <text>a 4-saturated-(3S)-3-hydroxyacyl-CoA = a (3E)-enoyl-CoA + H2O</text>
        <dbReference type="Rhea" id="RHEA:20724"/>
        <dbReference type="ChEBI" id="CHEBI:15377"/>
        <dbReference type="ChEBI" id="CHEBI:58521"/>
        <dbReference type="ChEBI" id="CHEBI:137480"/>
        <dbReference type="EC" id="4.2.1.17"/>
    </reaction>
</comment>
<keyword evidence="3 7" id="KW-0456">Lyase</keyword>
<comment type="catalytic activity">
    <reaction evidence="4">
        <text>a (3S)-3-hydroxyacyl-CoA = a (2E)-enoyl-CoA + H2O</text>
        <dbReference type="Rhea" id="RHEA:16105"/>
        <dbReference type="ChEBI" id="CHEBI:15377"/>
        <dbReference type="ChEBI" id="CHEBI:57318"/>
        <dbReference type="ChEBI" id="CHEBI:58856"/>
        <dbReference type="EC" id="4.2.1.17"/>
    </reaction>
</comment>
<evidence type="ECO:0000256" key="3">
    <source>
        <dbReference type="ARBA" id="ARBA00023239"/>
    </source>
</evidence>
<dbReference type="Gene3D" id="1.10.12.10">
    <property type="entry name" value="Lyase 2-enoyl-coa Hydratase, Chain A, domain 2"/>
    <property type="match status" value="1"/>
</dbReference>
<evidence type="ECO:0000256" key="4">
    <source>
        <dbReference type="ARBA" id="ARBA00023709"/>
    </source>
</evidence>